<evidence type="ECO:0000313" key="3">
    <source>
        <dbReference type="Proteomes" id="UP001198862"/>
    </source>
</evidence>
<evidence type="ECO:0000313" key="2">
    <source>
        <dbReference type="EMBL" id="MCC8429901.1"/>
    </source>
</evidence>
<dbReference type="RefSeq" id="WP_230551100.1">
    <property type="nucleotide sequence ID" value="NZ_JAJISD010000005.1"/>
</dbReference>
<accession>A0ABS8KWE1</accession>
<feature type="domain" description="DUF4440" evidence="1">
    <location>
        <begin position="5"/>
        <end position="113"/>
    </location>
</feature>
<dbReference type="SUPFAM" id="SSF54427">
    <property type="entry name" value="NTF2-like"/>
    <property type="match status" value="1"/>
</dbReference>
<gene>
    <name evidence="2" type="ORF">LJ725_13055</name>
</gene>
<protein>
    <submittedName>
        <fullName evidence="2">Nuclear transport factor 2 family protein</fullName>
    </submittedName>
</protein>
<dbReference type="EMBL" id="JAJISD010000005">
    <property type="protein sequence ID" value="MCC8429901.1"/>
    <property type="molecule type" value="Genomic_DNA"/>
</dbReference>
<sequence length="143" mass="16220">MTAELRALNARFIHNFITNDVAGHDAILHPAFICISPAGLRVSRADYLAEWAHGFDAERIPYFDYRDERIDVFGDTALLRSTNKSVRLKDGVETTGMTMYTDTYVRQDGTWKCVQAQITPVQPAHYPPDETIVKKYVRGMAQP</sequence>
<proteinExistence type="predicted"/>
<reference evidence="2 3" key="1">
    <citation type="submission" date="2021-11" db="EMBL/GenBank/DDBJ databases">
        <authorList>
            <person name="Lee D.-H."/>
            <person name="Kim S.-B."/>
        </authorList>
    </citation>
    <scope>NUCLEOTIDE SEQUENCE [LARGE SCALE GENOMIC DNA]</scope>
    <source>
        <strain evidence="2 3">KCTC 52223</strain>
    </source>
</reference>
<dbReference type="Pfam" id="PF14534">
    <property type="entry name" value="DUF4440"/>
    <property type="match status" value="1"/>
</dbReference>
<dbReference type="InterPro" id="IPR027843">
    <property type="entry name" value="DUF4440"/>
</dbReference>
<keyword evidence="3" id="KW-1185">Reference proteome</keyword>
<comment type="caution">
    <text evidence="2">The sequence shown here is derived from an EMBL/GenBank/DDBJ whole genome shotgun (WGS) entry which is preliminary data.</text>
</comment>
<dbReference type="Gene3D" id="3.10.450.50">
    <property type="match status" value="1"/>
</dbReference>
<evidence type="ECO:0000259" key="1">
    <source>
        <dbReference type="Pfam" id="PF14534"/>
    </source>
</evidence>
<dbReference type="Proteomes" id="UP001198862">
    <property type="component" value="Unassembled WGS sequence"/>
</dbReference>
<organism evidence="2 3">
    <name type="scientific">Reyranella aquatilis</name>
    <dbReference type="NCBI Taxonomy" id="2035356"/>
    <lineage>
        <taxon>Bacteria</taxon>
        <taxon>Pseudomonadati</taxon>
        <taxon>Pseudomonadota</taxon>
        <taxon>Alphaproteobacteria</taxon>
        <taxon>Hyphomicrobiales</taxon>
        <taxon>Reyranellaceae</taxon>
        <taxon>Reyranella</taxon>
    </lineage>
</organism>
<name>A0ABS8KWE1_9HYPH</name>
<dbReference type="InterPro" id="IPR032710">
    <property type="entry name" value="NTF2-like_dom_sf"/>
</dbReference>